<organism evidence="1 2">
    <name type="scientific">Fundulus heteroclitus</name>
    <name type="common">Killifish</name>
    <name type="synonym">Mummichog</name>
    <dbReference type="NCBI Taxonomy" id="8078"/>
    <lineage>
        <taxon>Eukaryota</taxon>
        <taxon>Metazoa</taxon>
        <taxon>Chordata</taxon>
        <taxon>Craniata</taxon>
        <taxon>Vertebrata</taxon>
        <taxon>Euteleostomi</taxon>
        <taxon>Actinopterygii</taxon>
        <taxon>Neopterygii</taxon>
        <taxon>Teleostei</taxon>
        <taxon>Neoteleostei</taxon>
        <taxon>Acanthomorphata</taxon>
        <taxon>Ovalentaria</taxon>
        <taxon>Atherinomorphae</taxon>
        <taxon>Cyprinodontiformes</taxon>
        <taxon>Fundulidae</taxon>
        <taxon>Fundulus</taxon>
    </lineage>
</organism>
<protein>
    <submittedName>
        <fullName evidence="1">2-(3-amino-3-carboxypropyl)histidine synthase subunit 2-like</fullName>
    </submittedName>
</protein>
<dbReference type="Proteomes" id="UP000265000">
    <property type="component" value="Unplaced"/>
</dbReference>
<proteinExistence type="predicted"/>
<accession>A0A3Q2R033</accession>
<sequence>MADQQEDDDRTDVSLITGALRSHNLLSSEPVQSSFGSSVVLRNQTLTVANTNSAASFLAGRSWQGLEQKLGETPVVKAVEGRRGIAIAYEEEGTS</sequence>
<name>A0A3Q2R033_FUNHE</name>
<evidence type="ECO:0000313" key="1">
    <source>
        <dbReference type="Ensembl" id="ENSFHEP00000033781.1"/>
    </source>
</evidence>
<dbReference type="AlphaFoldDB" id="A0A3Q2R033"/>
<evidence type="ECO:0000313" key="2">
    <source>
        <dbReference type="Proteomes" id="UP000265000"/>
    </source>
</evidence>
<reference evidence="1" key="2">
    <citation type="submission" date="2025-09" db="UniProtKB">
        <authorList>
            <consortium name="Ensembl"/>
        </authorList>
    </citation>
    <scope>IDENTIFICATION</scope>
</reference>
<dbReference type="STRING" id="8078.ENSFHEP00000033781"/>
<dbReference type="GeneTree" id="ENSGT00960000192863"/>
<keyword evidence="2" id="KW-1185">Reference proteome</keyword>
<reference evidence="1" key="1">
    <citation type="submission" date="2025-08" db="UniProtKB">
        <authorList>
            <consortium name="Ensembl"/>
        </authorList>
    </citation>
    <scope>IDENTIFICATION</scope>
</reference>
<dbReference type="Ensembl" id="ENSFHET00000034690.1">
    <property type="protein sequence ID" value="ENSFHEP00000033781.1"/>
    <property type="gene ID" value="ENSFHEG00000021126.1"/>
</dbReference>